<keyword evidence="8 24" id="KW-0808">Transferase</keyword>
<evidence type="ECO:0000256" key="13">
    <source>
        <dbReference type="ARBA" id="ARBA00022840"/>
    </source>
</evidence>
<dbReference type="KEGG" id="sdf:ACG33_06170"/>
<comment type="cofactor">
    <cofactor evidence="23">
        <name>Mg(2+)</name>
        <dbReference type="ChEBI" id="CHEBI:18420"/>
    </cofactor>
    <text evidence="23">Mn(2+), Zn(2+), Cd(2+) and Co(2+) support activity to lesser extents.</text>
</comment>
<feature type="transmembrane region" description="Helical" evidence="24">
    <location>
        <begin position="59"/>
        <end position="78"/>
    </location>
</feature>
<evidence type="ECO:0000313" key="26">
    <source>
        <dbReference type="Proteomes" id="UP000070250"/>
    </source>
</evidence>
<feature type="binding site" evidence="21">
    <location>
        <begin position="33"/>
        <end position="37"/>
    </location>
    <ligand>
        <name>substrate</name>
    </ligand>
</feature>
<evidence type="ECO:0000256" key="23">
    <source>
        <dbReference type="PIRSR" id="PIRSR600829-4"/>
    </source>
</evidence>
<evidence type="ECO:0000256" key="2">
    <source>
        <dbReference type="ARBA" id="ARBA00005967"/>
    </source>
</evidence>
<keyword evidence="14 23" id="KW-0460">Magnesium</keyword>
<dbReference type="AlphaFoldDB" id="A0A127F8D0"/>
<evidence type="ECO:0000256" key="16">
    <source>
        <dbReference type="ARBA" id="ARBA00023098"/>
    </source>
</evidence>
<keyword evidence="18" id="KW-0594">Phospholipid biosynthesis</keyword>
<feature type="binding site" evidence="23">
    <location>
        <position position="79"/>
    </location>
    <ligand>
        <name>a divalent metal cation</name>
        <dbReference type="ChEBI" id="CHEBI:60240"/>
    </ligand>
</feature>
<reference evidence="25 26" key="1">
    <citation type="submission" date="2015-06" db="EMBL/GenBank/DDBJ databases">
        <title>A Comprehensive Approach to Explore the Metabolic and Phylogenetic Diversity of Bacterial Steroid Degradation in the Environment: Testosterone as an Example.</title>
        <authorList>
            <person name="Yang F.-C."/>
            <person name="Chen Y.-L."/>
            <person name="Yu C.-P."/>
            <person name="Tang S.-L."/>
            <person name="Wang P.-H."/>
            <person name="Ismail W."/>
            <person name="Wang C.-H."/>
            <person name="Yang C.-Y."/>
            <person name="Chiang Y.-R."/>
        </authorList>
    </citation>
    <scope>NUCLEOTIDE SEQUENCE [LARGE SCALE GENOMIC DNA]</scope>
    <source>
        <strain evidence="25 26">DSM 18526</strain>
    </source>
</reference>
<keyword evidence="26" id="KW-1185">Reference proteome</keyword>
<evidence type="ECO:0000256" key="9">
    <source>
        <dbReference type="ARBA" id="ARBA00022692"/>
    </source>
</evidence>
<dbReference type="STRING" id="465721.ACG33_06170"/>
<evidence type="ECO:0000256" key="20">
    <source>
        <dbReference type="PIRSR" id="PIRSR600829-1"/>
    </source>
</evidence>
<evidence type="ECO:0000256" key="14">
    <source>
        <dbReference type="ARBA" id="ARBA00022842"/>
    </source>
</evidence>
<evidence type="ECO:0000256" key="8">
    <source>
        <dbReference type="ARBA" id="ARBA00022679"/>
    </source>
</evidence>
<feature type="binding site" evidence="21">
    <location>
        <position position="101"/>
    </location>
    <ligand>
        <name>substrate</name>
    </ligand>
</feature>
<keyword evidence="12 24" id="KW-0418">Kinase</keyword>
<evidence type="ECO:0000256" key="1">
    <source>
        <dbReference type="ARBA" id="ARBA00004429"/>
    </source>
</evidence>
<keyword evidence="10 23" id="KW-0479">Metal-binding</keyword>
<evidence type="ECO:0000256" key="24">
    <source>
        <dbReference type="RuleBase" id="RU363065"/>
    </source>
</evidence>
<feature type="binding site" evidence="22">
    <location>
        <position position="12"/>
    </location>
    <ligand>
        <name>ATP</name>
        <dbReference type="ChEBI" id="CHEBI:30616"/>
    </ligand>
</feature>
<dbReference type="InterPro" id="IPR036945">
    <property type="entry name" value="DAGK_sf"/>
</dbReference>
<keyword evidence="9 24" id="KW-0812">Transmembrane</keyword>
<evidence type="ECO:0000256" key="12">
    <source>
        <dbReference type="ARBA" id="ARBA00022777"/>
    </source>
</evidence>
<evidence type="ECO:0000256" key="19">
    <source>
        <dbReference type="ARBA" id="ARBA00023264"/>
    </source>
</evidence>
<feature type="binding site" evidence="22">
    <location>
        <position position="31"/>
    </location>
    <ligand>
        <name>ATP</name>
        <dbReference type="ChEBI" id="CHEBI:30616"/>
    </ligand>
</feature>
<dbReference type="Gene3D" id="1.10.287.3610">
    <property type="match status" value="1"/>
</dbReference>
<feature type="transmembrane region" description="Helical" evidence="24">
    <location>
        <begin position="99"/>
        <end position="120"/>
    </location>
</feature>
<keyword evidence="13 22" id="KW-0067">ATP-binding</keyword>
<dbReference type="InterPro" id="IPR000829">
    <property type="entry name" value="DAGK"/>
</dbReference>
<comment type="function">
    <text evidence="24">Catalyzes the ATP-dependent phosphorylation of sn-l,2-diacylglycerol (DAG) to phosphatidic acid. Involved in the recycling of diacylglycerol produced as a by-product during membrane-derived oligosaccharide (MDO) biosynthesis.</text>
</comment>
<dbReference type="GO" id="GO:0046872">
    <property type="term" value="F:metal ion binding"/>
    <property type="evidence" value="ECO:0007669"/>
    <property type="project" value="UniProtKB-KW"/>
</dbReference>
<organism evidence="25 26">
    <name type="scientific">Steroidobacter denitrificans</name>
    <dbReference type="NCBI Taxonomy" id="465721"/>
    <lineage>
        <taxon>Bacteria</taxon>
        <taxon>Pseudomonadati</taxon>
        <taxon>Pseudomonadota</taxon>
        <taxon>Gammaproteobacteria</taxon>
        <taxon>Steroidobacterales</taxon>
        <taxon>Steroidobacteraceae</taxon>
        <taxon>Steroidobacter</taxon>
    </lineage>
</organism>
<dbReference type="PANTHER" id="PTHR34299">
    <property type="entry name" value="DIACYLGLYCEROL KINASE"/>
    <property type="match status" value="1"/>
</dbReference>
<feature type="binding site" evidence="22">
    <location>
        <begin position="97"/>
        <end position="98"/>
    </location>
    <ligand>
        <name>ATP</name>
        <dbReference type="ChEBI" id="CHEBI:30616"/>
    </ligand>
</feature>
<keyword evidence="6" id="KW-0444">Lipid biosynthesis</keyword>
<evidence type="ECO:0000256" key="15">
    <source>
        <dbReference type="ARBA" id="ARBA00022989"/>
    </source>
</evidence>
<evidence type="ECO:0000256" key="4">
    <source>
        <dbReference type="ARBA" id="ARBA00017575"/>
    </source>
</evidence>
<dbReference type="PANTHER" id="PTHR34299:SF1">
    <property type="entry name" value="DIACYLGLYCEROL KINASE"/>
    <property type="match status" value="1"/>
</dbReference>
<comment type="subcellular location">
    <subcellularLocation>
        <location evidence="1 24">Cell inner membrane</location>
        <topology evidence="1 24">Multi-pass membrane protein</topology>
    </subcellularLocation>
</comment>
<dbReference type="PATRIC" id="fig|465721.4.peg.1313"/>
<feature type="binding site" evidence="21">
    <location>
        <position position="72"/>
    </location>
    <ligand>
        <name>substrate</name>
    </ligand>
</feature>
<comment type="similarity">
    <text evidence="2 24">Belongs to the bacterial diacylglycerol kinase family.</text>
</comment>
<feature type="binding site" evidence="22">
    <location>
        <position position="79"/>
    </location>
    <ligand>
        <name>ATP</name>
        <dbReference type="ChEBI" id="CHEBI:30616"/>
    </ligand>
</feature>
<comment type="catalytic activity">
    <reaction evidence="24">
        <text>a 1,2-diacyl-sn-glycerol + ATP = a 1,2-diacyl-sn-glycero-3-phosphate + ADP + H(+)</text>
        <dbReference type="Rhea" id="RHEA:10272"/>
        <dbReference type="ChEBI" id="CHEBI:15378"/>
        <dbReference type="ChEBI" id="CHEBI:17815"/>
        <dbReference type="ChEBI" id="CHEBI:30616"/>
        <dbReference type="ChEBI" id="CHEBI:58608"/>
        <dbReference type="ChEBI" id="CHEBI:456216"/>
        <dbReference type="EC" id="2.7.1.107"/>
    </reaction>
</comment>
<feature type="binding site" evidence="23">
    <location>
        <position position="31"/>
    </location>
    <ligand>
        <name>a divalent metal cation</name>
        <dbReference type="ChEBI" id="CHEBI:60240"/>
    </ligand>
</feature>
<evidence type="ECO:0000256" key="18">
    <source>
        <dbReference type="ARBA" id="ARBA00023209"/>
    </source>
</evidence>
<accession>A0A127F8D0</accession>
<feature type="binding site" evidence="21">
    <location>
        <begin position="16"/>
        <end position="21"/>
    </location>
    <ligand>
        <name>substrate</name>
    </ligand>
</feature>
<gene>
    <name evidence="25" type="ORF">ACG33_06170</name>
</gene>
<keyword evidence="7 24" id="KW-0997">Cell inner membrane</keyword>
<feature type="transmembrane region" description="Helical" evidence="24">
    <location>
        <begin position="34"/>
        <end position="53"/>
    </location>
</feature>
<evidence type="ECO:0000256" key="7">
    <source>
        <dbReference type="ARBA" id="ARBA00022519"/>
    </source>
</evidence>
<dbReference type="GO" id="GO:0004143">
    <property type="term" value="F:ATP-dependent diacylglycerol kinase activity"/>
    <property type="evidence" value="ECO:0007669"/>
    <property type="project" value="UniProtKB-EC"/>
</dbReference>
<dbReference type="InterPro" id="IPR033718">
    <property type="entry name" value="DAGK_prok"/>
</dbReference>
<dbReference type="GO" id="GO:0006654">
    <property type="term" value="P:phosphatidic acid biosynthetic process"/>
    <property type="evidence" value="ECO:0007669"/>
    <property type="project" value="InterPro"/>
</dbReference>
<name>A0A127F8D0_STEDE</name>
<keyword evidence="19 24" id="KW-1208">Phospholipid metabolism</keyword>
<evidence type="ECO:0000256" key="6">
    <source>
        <dbReference type="ARBA" id="ARBA00022516"/>
    </source>
</evidence>
<keyword evidence="5" id="KW-1003">Cell membrane</keyword>
<evidence type="ECO:0000256" key="17">
    <source>
        <dbReference type="ARBA" id="ARBA00023136"/>
    </source>
</evidence>
<keyword evidence="16 24" id="KW-0443">Lipid metabolism</keyword>
<keyword evidence="11 22" id="KW-0547">Nucleotide-binding</keyword>
<dbReference type="EMBL" id="CP011971">
    <property type="protein sequence ID" value="AMN46686.1"/>
    <property type="molecule type" value="Genomic_DNA"/>
</dbReference>
<evidence type="ECO:0000256" key="10">
    <source>
        <dbReference type="ARBA" id="ARBA00022723"/>
    </source>
</evidence>
<evidence type="ECO:0000256" key="22">
    <source>
        <dbReference type="PIRSR" id="PIRSR600829-3"/>
    </source>
</evidence>
<feature type="binding site" evidence="22">
    <location>
        <begin position="88"/>
        <end position="90"/>
    </location>
    <ligand>
        <name>ATP</name>
        <dbReference type="ChEBI" id="CHEBI:30616"/>
    </ligand>
</feature>
<dbReference type="Pfam" id="PF01219">
    <property type="entry name" value="DAGK_prokar"/>
    <property type="match status" value="1"/>
</dbReference>
<evidence type="ECO:0000256" key="11">
    <source>
        <dbReference type="ARBA" id="ARBA00022741"/>
    </source>
</evidence>
<dbReference type="Proteomes" id="UP000070250">
    <property type="component" value="Chromosome"/>
</dbReference>
<proteinExistence type="inferred from homology"/>
<dbReference type="CDD" id="cd14264">
    <property type="entry name" value="DAGK_IM"/>
    <property type="match status" value="1"/>
</dbReference>
<keyword evidence="15 24" id="KW-1133">Transmembrane helix</keyword>
<dbReference type="OrthoDB" id="9796011at2"/>
<keyword evidence="17 24" id="KW-0472">Membrane</keyword>
<feature type="binding site" evidence="21">
    <location>
        <position position="12"/>
    </location>
    <ligand>
        <name>substrate</name>
    </ligand>
</feature>
<evidence type="ECO:0000256" key="5">
    <source>
        <dbReference type="ARBA" id="ARBA00022475"/>
    </source>
</evidence>
<dbReference type="EC" id="2.7.1.107" evidence="3 24"/>
<evidence type="ECO:0000313" key="25">
    <source>
        <dbReference type="EMBL" id="AMN46686.1"/>
    </source>
</evidence>
<protein>
    <recommendedName>
        <fullName evidence="4 24">Diacylglycerol kinase</fullName>
        <ecNumber evidence="3 24">2.7.1.107</ecNumber>
    </recommendedName>
</protein>
<evidence type="ECO:0000256" key="3">
    <source>
        <dbReference type="ARBA" id="ARBA00012133"/>
    </source>
</evidence>
<sequence>MQDRPKRSGMYRLRLAFINSWQGFKGAFRFEAAFRQEVALALVLIPLGAWLGSTPVEKALLIAAVLLVLIVELLNTGIETVVDRIGLERHELSGLAKDVGSMAVLLSFAVLMVIWGFLLLG</sequence>
<dbReference type="GO" id="GO:0005524">
    <property type="term" value="F:ATP binding"/>
    <property type="evidence" value="ECO:0007669"/>
    <property type="project" value="UniProtKB-KW"/>
</dbReference>
<dbReference type="GO" id="GO:0005886">
    <property type="term" value="C:plasma membrane"/>
    <property type="evidence" value="ECO:0007669"/>
    <property type="project" value="UniProtKB-SubCell"/>
</dbReference>
<evidence type="ECO:0000256" key="21">
    <source>
        <dbReference type="PIRSR" id="PIRSR600829-2"/>
    </source>
</evidence>
<feature type="active site" description="Proton acceptor" evidence="20">
    <location>
        <position position="72"/>
    </location>
</feature>